<evidence type="ECO:0000259" key="2">
    <source>
        <dbReference type="Pfam" id="PF26585"/>
    </source>
</evidence>
<gene>
    <name evidence="4" type="primary">LOC113515852</name>
</gene>
<evidence type="ECO:0000313" key="3">
    <source>
        <dbReference type="Proteomes" id="UP001652740"/>
    </source>
</evidence>
<keyword evidence="1" id="KW-1133">Transmembrane helix</keyword>
<dbReference type="GeneID" id="113515852"/>
<name>A0A6J3BYG8_GALME</name>
<keyword evidence="1" id="KW-0812">Transmembrane</keyword>
<reference evidence="4" key="1">
    <citation type="submission" date="2025-08" db="UniProtKB">
        <authorList>
            <consortium name="RefSeq"/>
        </authorList>
    </citation>
    <scope>IDENTIFICATION</scope>
    <source>
        <tissue evidence="4">Whole larvae</tissue>
    </source>
</reference>
<keyword evidence="1" id="KW-0472">Membrane</keyword>
<dbReference type="RefSeq" id="XP_031764680.2">
    <property type="nucleotide sequence ID" value="XM_031908820.2"/>
</dbReference>
<organism evidence="3 4">
    <name type="scientific">Galleria mellonella</name>
    <name type="common">Greater wax moth</name>
    <dbReference type="NCBI Taxonomy" id="7137"/>
    <lineage>
        <taxon>Eukaryota</taxon>
        <taxon>Metazoa</taxon>
        <taxon>Ecdysozoa</taxon>
        <taxon>Arthropoda</taxon>
        <taxon>Hexapoda</taxon>
        <taxon>Insecta</taxon>
        <taxon>Pterygota</taxon>
        <taxon>Neoptera</taxon>
        <taxon>Endopterygota</taxon>
        <taxon>Lepidoptera</taxon>
        <taxon>Glossata</taxon>
        <taxon>Ditrysia</taxon>
        <taxon>Pyraloidea</taxon>
        <taxon>Pyralidae</taxon>
        <taxon>Galleriinae</taxon>
        <taxon>Galleria</taxon>
    </lineage>
</organism>
<feature type="transmembrane region" description="Helical" evidence="1">
    <location>
        <begin position="285"/>
        <end position="304"/>
    </location>
</feature>
<feature type="transmembrane region" description="Helical" evidence="1">
    <location>
        <begin position="259"/>
        <end position="279"/>
    </location>
</feature>
<dbReference type="SUPFAM" id="SSF58038">
    <property type="entry name" value="SNARE fusion complex"/>
    <property type="match status" value="1"/>
</dbReference>
<dbReference type="AlphaFoldDB" id="A0A6J3BYG8"/>
<keyword evidence="3" id="KW-1185">Reference proteome</keyword>
<protein>
    <submittedName>
        <fullName evidence="4">Syntaxin-17 isoform X4</fullName>
    </submittedName>
</protein>
<proteinExistence type="predicted"/>
<dbReference type="InterPro" id="IPR059001">
    <property type="entry name" value="STX17_N"/>
</dbReference>
<evidence type="ECO:0000313" key="4">
    <source>
        <dbReference type="RefSeq" id="XP_031764680.2"/>
    </source>
</evidence>
<dbReference type="KEGG" id="gmw:113515852"/>
<evidence type="ECO:0000256" key="1">
    <source>
        <dbReference type="SAM" id="Phobius"/>
    </source>
</evidence>
<sequence length="318" mass="34793">MDEENKLPLKRVELSLSKFNEVAIPHHLDLLRQHKTNIIKYEECGEYARVRAEQTNARRVAAQLRALLAELDALRRRVAPADRPRFDRLTQRSRDLTLRAIVDYLGVIESSCRKLVDASRVRSRVETSPLSINRQNVESKRESEMVCGSAVSTDSVGVVSHAHEPTPPAQDVTALVDDPLIQLQVEDHEAALQSREAVLRGWSELQAEVRALHDTWQHVQAAALAQRDQVASVADNVEVAAENVETARKNLSLAERLRAGAYGAGGAAAGALVGGPLGLVLGAKVAAAGLLAGSALGYLGARLLGRRRRRQLDDDKRD</sequence>
<dbReference type="Pfam" id="PF26585">
    <property type="entry name" value="STX17_N"/>
    <property type="match status" value="1"/>
</dbReference>
<feature type="domain" description="STX17-like N-terminal" evidence="2">
    <location>
        <begin position="10"/>
        <end position="107"/>
    </location>
</feature>
<accession>A0A6J3BYG8</accession>
<dbReference type="Gene3D" id="1.20.5.110">
    <property type="match status" value="1"/>
</dbReference>
<dbReference type="Proteomes" id="UP001652740">
    <property type="component" value="Unplaced"/>
</dbReference>